<keyword evidence="6" id="KW-1185">Reference proteome</keyword>
<sequence length="136" mass="15876">MLDNDMFPLHYWNWDNQLKHPPLANVIPAMYSNQELPLYHPVWNNSLAPPFVVDMDTARGCTKKTLEFLQFSKVESGEMEAWTFEDYSHRTVHAWIETPDAQAPLYPSDNIGNFGWSAFDPIFHPHHANMDCIWNI</sequence>
<dbReference type="Pfam" id="PF00264">
    <property type="entry name" value="Tyrosinase"/>
    <property type="match status" value="1"/>
</dbReference>
<keyword evidence="2" id="KW-0186">Copper</keyword>
<dbReference type="GO" id="GO:0046872">
    <property type="term" value="F:metal ion binding"/>
    <property type="evidence" value="ECO:0007669"/>
    <property type="project" value="UniProtKB-KW"/>
</dbReference>
<gene>
    <name evidence="5" type="primary">LOC112285940</name>
    <name evidence="4" type="ORF">PHYPA_001780</name>
</gene>
<name>A9T0R4_PHYPA</name>
<evidence type="ECO:0000259" key="3">
    <source>
        <dbReference type="Pfam" id="PF00264"/>
    </source>
</evidence>
<evidence type="ECO:0000256" key="2">
    <source>
        <dbReference type="ARBA" id="ARBA00023008"/>
    </source>
</evidence>
<dbReference type="Gramene" id="Pp3c1_38520V3.1">
    <property type="protein sequence ID" value="Pp3c1_38520V3.1"/>
    <property type="gene ID" value="Pp3c1_38520"/>
</dbReference>
<dbReference type="HOGENOM" id="CLU_1878933_0_0_1"/>
<dbReference type="GO" id="GO:0016491">
    <property type="term" value="F:oxidoreductase activity"/>
    <property type="evidence" value="ECO:0007669"/>
    <property type="project" value="InterPro"/>
</dbReference>
<evidence type="ECO:0000313" key="4">
    <source>
        <dbReference type="EMBL" id="PNR63355.1"/>
    </source>
</evidence>
<dbReference type="InterPro" id="IPR008922">
    <property type="entry name" value="Di-copper_centre_dom_sf"/>
</dbReference>
<reference evidence="4 6" key="2">
    <citation type="journal article" date="2018" name="Plant J.">
        <title>The Physcomitrella patens chromosome-scale assembly reveals moss genome structure and evolution.</title>
        <authorList>
            <person name="Lang D."/>
            <person name="Ullrich K.K."/>
            <person name="Murat F."/>
            <person name="Fuchs J."/>
            <person name="Jenkins J."/>
            <person name="Haas F.B."/>
            <person name="Piednoel M."/>
            <person name="Gundlach H."/>
            <person name="Van Bel M."/>
            <person name="Meyberg R."/>
            <person name="Vives C."/>
            <person name="Morata J."/>
            <person name="Symeonidi A."/>
            <person name="Hiss M."/>
            <person name="Muchero W."/>
            <person name="Kamisugi Y."/>
            <person name="Saleh O."/>
            <person name="Blanc G."/>
            <person name="Decker E.L."/>
            <person name="van Gessel N."/>
            <person name="Grimwood J."/>
            <person name="Hayes R.D."/>
            <person name="Graham S.W."/>
            <person name="Gunter L.E."/>
            <person name="McDaniel S.F."/>
            <person name="Hoernstein S.N.W."/>
            <person name="Larsson A."/>
            <person name="Li F.W."/>
            <person name="Perroud P.F."/>
            <person name="Phillips J."/>
            <person name="Ranjan P."/>
            <person name="Rokshar D.S."/>
            <person name="Rothfels C.J."/>
            <person name="Schneider L."/>
            <person name="Shu S."/>
            <person name="Stevenson D.W."/>
            <person name="Thummler F."/>
            <person name="Tillich M."/>
            <person name="Villarreal Aguilar J.C."/>
            <person name="Widiez T."/>
            <person name="Wong G.K."/>
            <person name="Wymore A."/>
            <person name="Zhang Y."/>
            <person name="Zimmer A.D."/>
            <person name="Quatrano R.S."/>
            <person name="Mayer K.F.X."/>
            <person name="Goodstein D."/>
            <person name="Casacuberta J.M."/>
            <person name="Vandepoele K."/>
            <person name="Reski R."/>
            <person name="Cuming A.C."/>
            <person name="Tuskan G.A."/>
            <person name="Maumus F."/>
            <person name="Salse J."/>
            <person name="Schmutz J."/>
            <person name="Rensing S.A."/>
        </authorList>
    </citation>
    <scope>NUCLEOTIDE SEQUENCE [LARGE SCALE GENOMIC DNA]</scope>
    <source>
        <strain evidence="5 6">cv. Gransden 2004</strain>
    </source>
</reference>
<dbReference type="Proteomes" id="UP000006727">
    <property type="component" value="Chromosome 1"/>
</dbReference>
<dbReference type="PaxDb" id="3218-PP1S147_94V6.1"/>
<dbReference type="Gene3D" id="1.10.1280.10">
    <property type="entry name" value="Di-copper center containing domain from catechol oxidase"/>
    <property type="match status" value="1"/>
</dbReference>
<protein>
    <recommendedName>
        <fullName evidence="3">Tyrosinase copper-binding domain-containing protein</fullName>
    </recommendedName>
</protein>
<dbReference type="AlphaFoldDB" id="A9T0R4"/>
<dbReference type="EMBL" id="ABEU02000001">
    <property type="protein sequence ID" value="PNR63355.1"/>
    <property type="molecule type" value="Genomic_DNA"/>
</dbReference>
<evidence type="ECO:0000313" key="6">
    <source>
        <dbReference type="Proteomes" id="UP000006727"/>
    </source>
</evidence>
<dbReference type="OrthoDB" id="6132182at2759"/>
<feature type="domain" description="Tyrosinase copper-binding" evidence="3">
    <location>
        <begin position="65"/>
        <end position="136"/>
    </location>
</feature>
<evidence type="ECO:0000256" key="1">
    <source>
        <dbReference type="ARBA" id="ARBA00022723"/>
    </source>
</evidence>
<accession>A9T0R4</accession>
<reference evidence="5" key="3">
    <citation type="submission" date="2020-12" db="UniProtKB">
        <authorList>
            <consortium name="EnsemblPlants"/>
        </authorList>
    </citation>
    <scope>IDENTIFICATION</scope>
</reference>
<dbReference type="STRING" id="3218.A9T0R4"/>
<keyword evidence="1" id="KW-0479">Metal-binding</keyword>
<dbReference type="InterPro" id="IPR050316">
    <property type="entry name" value="Tyrosinase/Hemocyanin"/>
</dbReference>
<dbReference type="PANTHER" id="PTHR11474:SF76">
    <property type="entry name" value="SHKT DOMAIN-CONTAINING PROTEIN"/>
    <property type="match status" value="1"/>
</dbReference>
<proteinExistence type="predicted"/>
<dbReference type="SUPFAM" id="SSF48056">
    <property type="entry name" value="Di-copper centre-containing domain"/>
    <property type="match status" value="1"/>
</dbReference>
<evidence type="ECO:0000313" key="5">
    <source>
        <dbReference type="EnsemblPlants" id="Pp3c1_38520V3.1"/>
    </source>
</evidence>
<dbReference type="PANTHER" id="PTHR11474">
    <property type="entry name" value="TYROSINASE FAMILY MEMBER"/>
    <property type="match status" value="1"/>
</dbReference>
<reference evidence="4 6" key="1">
    <citation type="journal article" date="2008" name="Science">
        <title>The Physcomitrella genome reveals evolutionary insights into the conquest of land by plants.</title>
        <authorList>
            <person name="Rensing S."/>
            <person name="Lang D."/>
            <person name="Zimmer A."/>
            <person name="Terry A."/>
            <person name="Salamov A."/>
            <person name="Shapiro H."/>
            <person name="Nishiyama T."/>
            <person name="Perroud P.-F."/>
            <person name="Lindquist E."/>
            <person name="Kamisugi Y."/>
            <person name="Tanahashi T."/>
            <person name="Sakakibara K."/>
            <person name="Fujita T."/>
            <person name="Oishi K."/>
            <person name="Shin-I T."/>
            <person name="Kuroki Y."/>
            <person name="Toyoda A."/>
            <person name="Suzuki Y."/>
            <person name="Hashimoto A."/>
            <person name="Yamaguchi K."/>
            <person name="Sugano A."/>
            <person name="Kohara Y."/>
            <person name="Fujiyama A."/>
            <person name="Anterola A."/>
            <person name="Aoki S."/>
            <person name="Ashton N."/>
            <person name="Barbazuk W.B."/>
            <person name="Barker E."/>
            <person name="Bennetzen J."/>
            <person name="Bezanilla M."/>
            <person name="Blankenship R."/>
            <person name="Cho S.H."/>
            <person name="Dutcher S."/>
            <person name="Estelle M."/>
            <person name="Fawcett J.A."/>
            <person name="Gundlach H."/>
            <person name="Hanada K."/>
            <person name="Heyl A."/>
            <person name="Hicks K.A."/>
            <person name="Hugh J."/>
            <person name="Lohr M."/>
            <person name="Mayer K."/>
            <person name="Melkozernov A."/>
            <person name="Murata T."/>
            <person name="Nelson D."/>
            <person name="Pils B."/>
            <person name="Prigge M."/>
            <person name="Reiss B."/>
            <person name="Renner T."/>
            <person name="Rombauts S."/>
            <person name="Rushton P."/>
            <person name="Sanderfoot A."/>
            <person name="Schween G."/>
            <person name="Shiu S.-H."/>
            <person name="Stueber K."/>
            <person name="Theodoulou F.L."/>
            <person name="Tu H."/>
            <person name="Van de Peer Y."/>
            <person name="Verrier P.J."/>
            <person name="Waters E."/>
            <person name="Wood A."/>
            <person name="Yang L."/>
            <person name="Cove D."/>
            <person name="Cuming A."/>
            <person name="Hasebe M."/>
            <person name="Lucas S."/>
            <person name="Mishler D.B."/>
            <person name="Reski R."/>
            <person name="Grigoriev I."/>
            <person name="Quatrano R.S."/>
            <person name="Boore J.L."/>
        </authorList>
    </citation>
    <scope>NUCLEOTIDE SEQUENCE [LARGE SCALE GENOMIC DNA]</scope>
    <source>
        <strain evidence="5 6">cv. Gransden 2004</strain>
    </source>
</reference>
<dbReference type="InterPro" id="IPR002227">
    <property type="entry name" value="Tyrosinase_Cu-bd"/>
</dbReference>
<organism evidence="4">
    <name type="scientific">Physcomitrium patens</name>
    <name type="common">Spreading-leaved earth moss</name>
    <name type="synonym">Physcomitrella patens</name>
    <dbReference type="NCBI Taxonomy" id="3218"/>
    <lineage>
        <taxon>Eukaryota</taxon>
        <taxon>Viridiplantae</taxon>
        <taxon>Streptophyta</taxon>
        <taxon>Embryophyta</taxon>
        <taxon>Bryophyta</taxon>
        <taxon>Bryophytina</taxon>
        <taxon>Bryopsida</taxon>
        <taxon>Funariidae</taxon>
        <taxon>Funariales</taxon>
        <taxon>Funariaceae</taxon>
        <taxon>Physcomitrium</taxon>
    </lineage>
</organism>
<dbReference type="EnsemblPlants" id="Pp3c1_38520V3.1">
    <property type="protein sequence ID" value="Pp3c1_38520V3.1"/>
    <property type="gene ID" value="Pp3c1_38520"/>
</dbReference>